<gene>
    <name evidence="2" type="ORF">QE152_g7199</name>
</gene>
<dbReference type="PANTHER" id="PTHR31649">
    <property type="entry name" value="AGAP009604-PA"/>
    <property type="match status" value="1"/>
</dbReference>
<dbReference type="PANTHER" id="PTHR31649:SF10">
    <property type="entry name" value="IP19903P-RELATED"/>
    <property type="match status" value="1"/>
</dbReference>
<reference evidence="2 3" key="1">
    <citation type="journal article" date="2024" name="BMC Genomics">
        <title>De novo assembly and annotation of Popillia japonica's genome with initial clues to its potential as an invasive pest.</title>
        <authorList>
            <person name="Cucini C."/>
            <person name="Boschi S."/>
            <person name="Funari R."/>
            <person name="Cardaioli E."/>
            <person name="Iannotti N."/>
            <person name="Marturano G."/>
            <person name="Paoli F."/>
            <person name="Bruttini M."/>
            <person name="Carapelli A."/>
            <person name="Frati F."/>
            <person name="Nardi F."/>
        </authorList>
    </citation>
    <scope>NUCLEOTIDE SEQUENCE [LARGE SCALE GENOMIC DNA]</scope>
    <source>
        <strain evidence="2">DMR45628</strain>
    </source>
</reference>
<keyword evidence="3" id="KW-1185">Reference proteome</keyword>
<dbReference type="InterPro" id="IPR006616">
    <property type="entry name" value="DM9_repeat"/>
</dbReference>
<evidence type="ECO:0000256" key="1">
    <source>
        <dbReference type="SAM" id="SignalP"/>
    </source>
</evidence>
<dbReference type="Pfam" id="PF11901">
    <property type="entry name" value="DM9"/>
    <property type="match status" value="1"/>
</dbReference>
<dbReference type="Proteomes" id="UP001458880">
    <property type="component" value="Unassembled WGS sequence"/>
</dbReference>
<proteinExistence type="predicted"/>
<organism evidence="2 3">
    <name type="scientific">Popillia japonica</name>
    <name type="common">Japanese beetle</name>
    <dbReference type="NCBI Taxonomy" id="7064"/>
    <lineage>
        <taxon>Eukaryota</taxon>
        <taxon>Metazoa</taxon>
        <taxon>Ecdysozoa</taxon>
        <taxon>Arthropoda</taxon>
        <taxon>Hexapoda</taxon>
        <taxon>Insecta</taxon>
        <taxon>Pterygota</taxon>
        <taxon>Neoptera</taxon>
        <taxon>Endopterygota</taxon>
        <taxon>Coleoptera</taxon>
        <taxon>Polyphaga</taxon>
        <taxon>Scarabaeiformia</taxon>
        <taxon>Scarabaeidae</taxon>
        <taxon>Rutelinae</taxon>
        <taxon>Popillia</taxon>
    </lineage>
</organism>
<dbReference type="EMBL" id="JASPKY010000051">
    <property type="protein sequence ID" value="KAK9745110.1"/>
    <property type="molecule type" value="Genomic_DNA"/>
</dbReference>
<feature type="signal peptide" evidence="1">
    <location>
        <begin position="1"/>
        <end position="21"/>
    </location>
</feature>
<dbReference type="AlphaFoldDB" id="A0AAW1MG13"/>
<keyword evidence="1" id="KW-0732">Signal</keyword>
<feature type="chain" id="PRO_5043934714" evidence="1">
    <location>
        <begin position="22"/>
        <end position="176"/>
    </location>
</feature>
<evidence type="ECO:0000313" key="2">
    <source>
        <dbReference type="EMBL" id="KAK9745110.1"/>
    </source>
</evidence>
<name>A0AAW1MG13_POPJA</name>
<sequence>MNSVQILCYLLSVIVFITGKANHHYYWRDYWGDLPHDAIGFTGIYIAQIPNHGILPASLYPDTKEAVAEVFGDKIIEKKNIKVLCDLNSENFYWEYTTTDKLTEDKLDNLVVGGTESDSLLYIGKIFHQGAWKISKVFPPSSPYAGYRGWNSDNKQHHTDDFQILKYKKHPITPRC</sequence>
<evidence type="ECO:0000313" key="3">
    <source>
        <dbReference type="Proteomes" id="UP001458880"/>
    </source>
</evidence>
<comment type="caution">
    <text evidence="2">The sequence shown here is derived from an EMBL/GenBank/DDBJ whole genome shotgun (WGS) entry which is preliminary data.</text>
</comment>
<accession>A0AAW1MG13</accession>
<protein>
    <submittedName>
        <fullName evidence="2">Uncharacterized protein</fullName>
    </submittedName>
</protein>